<reference evidence="2" key="1">
    <citation type="submission" date="2012-04" db="EMBL/GenBank/DDBJ databases">
        <title>The Genome Sequence of Loa loa.</title>
        <authorList>
            <consortium name="The Broad Institute Genome Sequencing Platform"/>
            <consortium name="Broad Institute Genome Sequencing Center for Infectious Disease"/>
            <person name="Nutman T.B."/>
            <person name="Fink D.L."/>
            <person name="Russ C."/>
            <person name="Young S."/>
            <person name="Zeng Q."/>
            <person name="Gargeya S."/>
            <person name="Alvarado L."/>
            <person name="Berlin A."/>
            <person name="Chapman S.B."/>
            <person name="Chen Z."/>
            <person name="Freedman E."/>
            <person name="Gellesch M."/>
            <person name="Goldberg J."/>
            <person name="Griggs A."/>
            <person name="Gujja S."/>
            <person name="Heilman E.R."/>
            <person name="Heiman D."/>
            <person name="Howarth C."/>
            <person name="Mehta T."/>
            <person name="Neiman D."/>
            <person name="Pearson M."/>
            <person name="Roberts A."/>
            <person name="Saif S."/>
            <person name="Shea T."/>
            <person name="Shenoy N."/>
            <person name="Sisk P."/>
            <person name="Stolte C."/>
            <person name="Sykes S."/>
            <person name="White J."/>
            <person name="Yandava C."/>
            <person name="Haas B."/>
            <person name="Henn M.R."/>
            <person name="Nusbaum C."/>
            <person name="Birren B."/>
        </authorList>
    </citation>
    <scope>NUCLEOTIDE SEQUENCE [LARGE SCALE GENOMIC DNA]</scope>
</reference>
<dbReference type="GeneID" id="9937805"/>
<name>A0A1S0UBH7_LOALO</name>
<evidence type="ECO:0000313" key="2">
    <source>
        <dbReference type="EMBL" id="EFO28041.2"/>
    </source>
</evidence>
<dbReference type="CTD" id="9937805"/>
<dbReference type="OrthoDB" id="5831141at2759"/>
<gene>
    <name evidence="2" type="ORF">LOAG_00433</name>
</gene>
<dbReference type="AlphaFoldDB" id="A0A1S0UBH7"/>
<evidence type="ECO:0000256" key="1">
    <source>
        <dbReference type="SAM" id="MobiDB-lite"/>
    </source>
</evidence>
<feature type="compositionally biased region" description="Low complexity" evidence="1">
    <location>
        <begin position="169"/>
        <end position="182"/>
    </location>
</feature>
<dbReference type="InParanoid" id="A0A1S0UBH7"/>
<sequence length="225" mass="24825">MMSSTHSEDHVYDVHMDISHQFFPLPSVAIPDITINHPSVAEYNFENERKAIADYEKNKTALAVKVKEMKTRNVIPAKQSNIMVERVPNLICELHARKVHSGVILKPSRAVATTQQQNTKPVKPALNAFEEFELKPNLFDLLELSTIDDKAALEQILANAPQSPSVVGSSTQPSSGLMSSSSIPNMGLKTSETDDTHSLYNLSTLKSYNNSFGIGVSSASFRRNL</sequence>
<dbReference type="RefSeq" id="XP_020304104.1">
    <property type="nucleotide sequence ID" value="XM_020445430.1"/>
</dbReference>
<protein>
    <submittedName>
        <fullName evidence="2">Uncharacterized protein</fullName>
    </submittedName>
</protein>
<dbReference type="OMA" id="HMDISHQ"/>
<dbReference type="KEGG" id="loa:LOAG_00433"/>
<feature type="region of interest" description="Disordered" evidence="1">
    <location>
        <begin position="162"/>
        <end position="184"/>
    </location>
</feature>
<proteinExistence type="predicted"/>
<accession>A0A1S0UBH7</accession>
<dbReference type="FunCoup" id="A0A1S0UBH7">
    <property type="interactions" value="114"/>
</dbReference>
<organism evidence="2">
    <name type="scientific">Loa loa</name>
    <name type="common">Eye worm</name>
    <name type="synonym">Filaria loa</name>
    <dbReference type="NCBI Taxonomy" id="7209"/>
    <lineage>
        <taxon>Eukaryota</taxon>
        <taxon>Metazoa</taxon>
        <taxon>Ecdysozoa</taxon>
        <taxon>Nematoda</taxon>
        <taxon>Chromadorea</taxon>
        <taxon>Rhabditida</taxon>
        <taxon>Spirurina</taxon>
        <taxon>Spiruromorpha</taxon>
        <taxon>Filarioidea</taxon>
        <taxon>Onchocercidae</taxon>
        <taxon>Loa</taxon>
    </lineage>
</organism>
<dbReference type="EMBL" id="JH712159">
    <property type="protein sequence ID" value="EFO28041.2"/>
    <property type="molecule type" value="Genomic_DNA"/>
</dbReference>